<reference evidence="1 2" key="2">
    <citation type="journal article" date="2019" name="G3 (Bethesda)">
        <title>Hybrid Assembly of the Genome of the Entomopathogenic Nematode Steinernema carpocapsae Identifies the X-Chromosome.</title>
        <authorList>
            <person name="Serra L."/>
            <person name="Macchietto M."/>
            <person name="Macias-Munoz A."/>
            <person name="McGill C.J."/>
            <person name="Rodriguez I.M."/>
            <person name="Rodriguez B."/>
            <person name="Murad R."/>
            <person name="Mortazavi A."/>
        </authorList>
    </citation>
    <scope>NUCLEOTIDE SEQUENCE [LARGE SCALE GENOMIC DNA]</scope>
    <source>
        <strain evidence="1 2">ALL</strain>
    </source>
</reference>
<protein>
    <submittedName>
        <fullName evidence="1">Uncharacterized protein</fullName>
    </submittedName>
</protein>
<dbReference type="Proteomes" id="UP000298663">
    <property type="component" value="Unassembled WGS sequence"/>
</dbReference>
<dbReference type="EMBL" id="AZBU02000001">
    <property type="protein sequence ID" value="TMS32166.1"/>
    <property type="molecule type" value="Genomic_DNA"/>
</dbReference>
<accession>A0A4U8UHG5</accession>
<proteinExistence type="predicted"/>
<name>A0A4U8UHG5_STECR</name>
<dbReference type="AlphaFoldDB" id="A0A4U8UHG5"/>
<organism evidence="1 2">
    <name type="scientific">Steinernema carpocapsae</name>
    <name type="common">Entomopathogenic nematode</name>
    <dbReference type="NCBI Taxonomy" id="34508"/>
    <lineage>
        <taxon>Eukaryota</taxon>
        <taxon>Metazoa</taxon>
        <taxon>Ecdysozoa</taxon>
        <taxon>Nematoda</taxon>
        <taxon>Chromadorea</taxon>
        <taxon>Rhabditida</taxon>
        <taxon>Tylenchina</taxon>
        <taxon>Panagrolaimomorpha</taxon>
        <taxon>Strongyloidoidea</taxon>
        <taxon>Steinernematidae</taxon>
        <taxon>Steinernema</taxon>
    </lineage>
</organism>
<sequence>MPSDTLETEVSKRGLDAEARTKALSVCSVHVSKSNTEVQTAPVPCIVSLVSTITPLVSCSVPLDSEAHRQIFKLPLCMKHERTTKVDWTNSRRLEVTPKGD</sequence>
<gene>
    <name evidence="1" type="ORF">L596_000045</name>
</gene>
<evidence type="ECO:0000313" key="1">
    <source>
        <dbReference type="EMBL" id="TMS32166.1"/>
    </source>
</evidence>
<reference evidence="1 2" key="1">
    <citation type="journal article" date="2015" name="Genome Biol.">
        <title>Comparative genomics of Steinernema reveals deeply conserved gene regulatory networks.</title>
        <authorList>
            <person name="Dillman A.R."/>
            <person name="Macchietto M."/>
            <person name="Porter C.F."/>
            <person name="Rogers A."/>
            <person name="Williams B."/>
            <person name="Antoshechkin I."/>
            <person name="Lee M.M."/>
            <person name="Goodwin Z."/>
            <person name="Lu X."/>
            <person name="Lewis E.E."/>
            <person name="Goodrich-Blair H."/>
            <person name="Stock S.P."/>
            <person name="Adams B.J."/>
            <person name="Sternberg P.W."/>
            <person name="Mortazavi A."/>
        </authorList>
    </citation>
    <scope>NUCLEOTIDE SEQUENCE [LARGE SCALE GENOMIC DNA]</scope>
    <source>
        <strain evidence="1 2">ALL</strain>
    </source>
</reference>
<evidence type="ECO:0000313" key="2">
    <source>
        <dbReference type="Proteomes" id="UP000298663"/>
    </source>
</evidence>
<comment type="caution">
    <text evidence="1">The sequence shown here is derived from an EMBL/GenBank/DDBJ whole genome shotgun (WGS) entry which is preliminary data.</text>
</comment>
<keyword evidence="2" id="KW-1185">Reference proteome</keyword>